<keyword evidence="2" id="KW-1185">Reference proteome</keyword>
<reference evidence="1" key="2">
    <citation type="submission" date="2022-01" db="EMBL/GenBank/DDBJ databases">
        <authorList>
            <person name="Yamashiro T."/>
            <person name="Shiraishi A."/>
            <person name="Satake H."/>
            <person name="Nakayama K."/>
        </authorList>
    </citation>
    <scope>NUCLEOTIDE SEQUENCE</scope>
</reference>
<sequence length="79" mass="8822">MENSEQAFLDYASSCIDEVEGHVTADEKTQKKNDVKAKSMLLVALPNEHLLTFNQYKDAKTLFAAIQIRFGGNDATKKT</sequence>
<dbReference type="EMBL" id="BQNB010020989">
    <property type="protein sequence ID" value="GJU01706.1"/>
    <property type="molecule type" value="Genomic_DNA"/>
</dbReference>
<reference evidence="1" key="1">
    <citation type="journal article" date="2022" name="Int. J. Mol. Sci.">
        <title>Draft Genome of Tanacetum Coccineum: Genomic Comparison of Closely Related Tanacetum-Family Plants.</title>
        <authorList>
            <person name="Yamashiro T."/>
            <person name="Shiraishi A."/>
            <person name="Nakayama K."/>
            <person name="Satake H."/>
        </authorList>
    </citation>
    <scope>NUCLEOTIDE SEQUENCE</scope>
</reference>
<evidence type="ECO:0000313" key="2">
    <source>
        <dbReference type="Proteomes" id="UP001151760"/>
    </source>
</evidence>
<name>A0ABQ5INB6_9ASTR</name>
<organism evidence="1 2">
    <name type="scientific">Tanacetum coccineum</name>
    <dbReference type="NCBI Taxonomy" id="301880"/>
    <lineage>
        <taxon>Eukaryota</taxon>
        <taxon>Viridiplantae</taxon>
        <taxon>Streptophyta</taxon>
        <taxon>Embryophyta</taxon>
        <taxon>Tracheophyta</taxon>
        <taxon>Spermatophyta</taxon>
        <taxon>Magnoliopsida</taxon>
        <taxon>eudicotyledons</taxon>
        <taxon>Gunneridae</taxon>
        <taxon>Pentapetalae</taxon>
        <taxon>asterids</taxon>
        <taxon>campanulids</taxon>
        <taxon>Asterales</taxon>
        <taxon>Asteraceae</taxon>
        <taxon>Asteroideae</taxon>
        <taxon>Anthemideae</taxon>
        <taxon>Anthemidinae</taxon>
        <taxon>Tanacetum</taxon>
    </lineage>
</organism>
<dbReference type="Proteomes" id="UP001151760">
    <property type="component" value="Unassembled WGS sequence"/>
</dbReference>
<evidence type="ECO:0000313" key="1">
    <source>
        <dbReference type="EMBL" id="GJU01706.1"/>
    </source>
</evidence>
<proteinExistence type="predicted"/>
<gene>
    <name evidence="1" type="ORF">Tco_1112044</name>
</gene>
<comment type="caution">
    <text evidence="1">The sequence shown here is derived from an EMBL/GenBank/DDBJ whole genome shotgun (WGS) entry which is preliminary data.</text>
</comment>
<accession>A0ABQ5INB6</accession>
<protein>
    <submittedName>
        <fullName evidence="1">Uncharacterized protein</fullName>
    </submittedName>
</protein>